<dbReference type="AlphaFoldDB" id="A8ZXB3"/>
<dbReference type="Pfam" id="PF08239">
    <property type="entry name" value="SH3_3"/>
    <property type="match status" value="2"/>
</dbReference>
<reference evidence="3 4" key="1">
    <citation type="submission" date="2007-10" db="EMBL/GenBank/DDBJ databases">
        <title>Complete sequence of Desulfococcus oleovorans Hxd3.</title>
        <authorList>
            <consortium name="US DOE Joint Genome Institute"/>
            <person name="Copeland A."/>
            <person name="Lucas S."/>
            <person name="Lapidus A."/>
            <person name="Barry K."/>
            <person name="Glavina del Rio T."/>
            <person name="Dalin E."/>
            <person name="Tice H."/>
            <person name="Pitluck S."/>
            <person name="Kiss H."/>
            <person name="Brettin T."/>
            <person name="Bruce D."/>
            <person name="Detter J.C."/>
            <person name="Han C."/>
            <person name="Schmutz J."/>
            <person name="Larimer F."/>
            <person name="Land M."/>
            <person name="Hauser L."/>
            <person name="Kyrpides N."/>
            <person name="Kim E."/>
            <person name="Wawrik B."/>
            <person name="Richardson P."/>
        </authorList>
    </citation>
    <scope>NUCLEOTIDE SEQUENCE [LARGE SCALE GENOMIC DNA]</scope>
    <source>
        <strain evidence="4">DSM 6200 / JCM 39069 / Hxd3</strain>
    </source>
</reference>
<dbReference type="KEGG" id="dol:Dole_2689"/>
<dbReference type="SMART" id="SM00287">
    <property type="entry name" value="SH3b"/>
    <property type="match status" value="2"/>
</dbReference>
<dbReference type="HOGENOM" id="CLU_406393_0_0_7"/>
<evidence type="ECO:0000259" key="2">
    <source>
        <dbReference type="PROSITE" id="PS51781"/>
    </source>
</evidence>
<dbReference type="PANTHER" id="PTHR34408">
    <property type="entry name" value="FAMILY PROTEIN, PUTATIVE-RELATED"/>
    <property type="match status" value="1"/>
</dbReference>
<evidence type="ECO:0000313" key="4">
    <source>
        <dbReference type="Proteomes" id="UP000008561"/>
    </source>
</evidence>
<dbReference type="Pfam" id="PF06980">
    <property type="entry name" value="DUF1302"/>
    <property type="match status" value="1"/>
</dbReference>
<evidence type="ECO:0000313" key="3">
    <source>
        <dbReference type="EMBL" id="ABW68492.1"/>
    </source>
</evidence>
<keyword evidence="4" id="KW-1185">Reference proteome</keyword>
<organism evidence="3 4">
    <name type="scientific">Desulfosudis oleivorans (strain DSM 6200 / JCM 39069 / Hxd3)</name>
    <name type="common">Desulfococcus oleovorans</name>
    <dbReference type="NCBI Taxonomy" id="96561"/>
    <lineage>
        <taxon>Bacteria</taxon>
        <taxon>Pseudomonadati</taxon>
        <taxon>Thermodesulfobacteriota</taxon>
        <taxon>Desulfobacteria</taxon>
        <taxon>Desulfobacterales</taxon>
        <taxon>Desulfosudaceae</taxon>
        <taxon>Desulfosudis</taxon>
    </lineage>
</organism>
<dbReference type="STRING" id="96561.Dole_2689"/>
<sequence>MAADTAGRQQAVEIQSTVPVLNIRSRPGLNAGVVGKLTASETSTALEVLEKWVKIRKSDGTEGFVFKEYTAVIQPEQAPEEALMPDPPSEKPVLLTATVPVLNIRSRPGLNADVVGKLTASETSTVLEVLEAWVKIRKSDGTEGFVFKQYARLSERHPEKRSADQKTNKGSDAGTLQEDRLAGADTDGTGDPALDDVLSGFDDGGTSADGLDGVLAGFDGDGETSGDLGDVLSGFEDETSSLELDAADTTASPWDVGGSVKLSTVFNVNHDPPEPGWTDHRGLSRMRSELDLQIDRDIYHSWKARVSGRAFYDFAYAIQGRDNYTSQVLDVYEDEAEIREAYVQGSLLPSLDLKVGRQIVVWGRSENFRVTDVLNPVDSRTPGLVDIEDIRLPVCMTRLDYYTGAFSITGIAIPEIRFNKMPVVGNDFYPLNEAQPGEVVPSPSLANTELAMAIKGIFHGWDASLYGAYLFDDDTYYELLGYEYTLVDTIPLPGGGTQPVYEQDIVAVRRHARLYMVGGAANVTTGSWLFKTELSYTDGYRYTSTEDEKGKLRWLVGLEYSGLKNTTVSLDLLQTWVDDFEPAMKKMPDYAVETQFEAALRVSRTFLRERLELVFFGLLRGGQGEDGAFERLSASYDFTDRLTGGIGALFYQDGDSITYDNIHDNNRVYADLTYNF</sequence>
<dbReference type="InterPro" id="IPR052354">
    <property type="entry name" value="Cell_Wall_Dynamics_Protein"/>
</dbReference>
<dbReference type="Gene3D" id="2.30.30.40">
    <property type="entry name" value="SH3 Domains"/>
    <property type="match status" value="2"/>
</dbReference>
<dbReference type="PANTHER" id="PTHR34408:SF1">
    <property type="entry name" value="GLYCOSYL HYDROLASE FAMILY 19 DOMAIN-CONTAINING PROTEIN HI_1415"/>
    <property type="match status" value="1"/>
</dbReference>
<dbReference type="InterPro" id="IPR003646">
    <property type="entry name" value="SH3-like_bac-type"/>
</dbReference>
<accession>A8ZXB3</accession>
<dbReference type="eggNOG" id="COG3103">
    <property type="taxonomic scope" value="Bacteria"/>
</dbReference>
<dbReference type="Proteomes" id="UP000008561">
    <property type="component" value="Chromosome"/>
</dbReference>
<feature type="compositionally biased region" description="Basic and acidic residues" evidence="1">
    <location>
        <begin position="156"/>
        <end position="169"/>
    </location>
</feature>
<feature type="domain" description="SH3b" evidence="2">
    <location>
        <begin position="11"/>
        <end position="74"/>
    </location>
</feature>
<name>A8ZXB3_DESOH</name>
<dbReference type="EMBL" id="CP000859">
    <property type="protein sequence ID" value="ABW68492.1"/>
    <property type="molecule type" value="Genomic_DNA"/>
</dbReference>
<dbReference type="PROSITE" id="PS51781">
    <property type="entry name" value="SH3B"/>
    <property type="match status" value="1"/>
</dbReference>
<proteinExistence type="predicted"/>
<protein>
    <submittedName>
        <fullName evidence="3">SH3 type 3 domain protein</fullName>
    </submittedName>
</protein>
<dbReference type="InterPro" id="IPR010727">
    <property type="entry name" value="DUF1302"/>
</dbReference>
<evidence type="ECO:0000256" key="1">
    <source>
        <dbReference type="SAM" id="MobiDB-lite"/>
    </source>
</evidence>
<feature type="region of interest" description="Disordered" evidence="1">
    <location>
        <begin position="156"/>
        <end position="201"/>
    </location>
</feature>
<gene>
    <name evidence="3" type="ordered locus">Dole_2689</name>
</gene>